<dbReference type="GO" id="GO:0004065">
    <property type="term" value="F:arylsulfatase activity"/>
    <property type="evidence" value="ECO:0007669"/>
    <property type="project" value="TreeGrafter"/>
</dbReference>
<dbReference type="EMBL" id="CP029190">
    <property type="protein sequence ID" value="QES50441.1"/>
    <property type="molecule type" value="Genomic_DNA"/>
</dbReference>
<accession>A0A5P2DAZ0</accession>
<feature type="domain" description="Sulfatase N-terminal" evidence="1">
    <location>
        <begin position="9"/>
        <end position="361"/>
    </location>
</feature>
<dbReference type="InterPro" id="IPR051849">
    <property type="entry name" value="GAG-degrading_sulfatase"/>
</dbReference>
<reference evidence="2 3" key="1">
    <citation type="submission" date="2018-05" db="EMBL/GenBank/DDBJ databases">
        <title>Streptomyces venezuelae.</title>
        <authorList>
            <person name="Kim W."/>
            <person name="Lee N."/>
            <person name="Cho B.-K."/>
        </authorList>
    </citation>
    <scope>NUCLEOTIDE SEQUENCE [LARGE SCALE GENOMIC DNA]</scope>
    <source>
        <strain evidence="2 3">ATCC 21782</strain>
    </source>
</reference>
<sequence>MGTPVARRPNILLIVTDEERAVLPRAQGYSLPARERIAERGTTFDRYYTASAQCSSARSVIYTGQHLPLTEIYDNDNIPYIRPLDPDLGTLGTMLRSAGYYCTYQGKWHLSNAYVSPRNPAPTTNALEPYGFSEFNAWGDIDGGAWAGLKLDPVIAGQAVHWLRDRAPVVAAEQPWFMAVNFVNPHDIMSFDYGGRPQVQLPPPLAHAVRMKAAADIPVYRHRWDFDLPASLHDDLSGAAPAIHEYQRMIDTVFGPVASDEHWYDGLNFYLNALRDVDRSIEHVLDALDASGQAGNTVVVFTADHGEMAGSHGLRQKGSLVYDENLHVPLVIAHPDLPAGTRTDALASAVDLAPTLLEFAGLSPADAATRHPALKGHSLVPALHGAQVRDGVLSAIESVMMLDADFWFEFADPDAHRRIAAGELRPDWTKRGFLRACNDHRYTFGRYFAPLDPNRPRSVDELFAHNDVVFYDRHEDPAQMRNLAADPAHRGLVARYSALLERLIDAEIGADTRAWVTERPCLLGWPTWHGDTEPAARAATGR</sequence>
<protein>
    <recommendedName>
        <fullName evidence="1">Sulfatase N-terminal domain-containing protein</fullName>
    </recommendedName>
</protein>
<dbReference type="AlphaFoldDB" id="A0A5P2DAZ0"/>
<dbReference type="InterPro" id="IPR000917">
    <property type="entry name" value="Sulfatase_N"/>
</dbReference>
<evidence type="ECO:0000313" key="3">
    <source>
        <dbReference type="Proteomes" id="UP000325211"/>
    </source>
</evidence>
<dbReference type="Pfam" id="PF00884">
    <property type="entry name" value="Sulfatase"/>
    <property type="match status" value="1"/>
</dbReference>
<gene>
    <name evidence="2" type="ORF">DEJ50_24070</name>
</gene>
<name>A0A5P2DAZ0_STRVZ</name>
<dbReference type="SUPFAM" id="SSF53649">
    <property type="entry name" value="Alkaline phosphatase-like"/>
    <property type="match status" value="1"/>
</dbReference>
<dbReference type="PANTHER" id="PTHR46615:SF1">
    <property type="entry name" value="ARYLSULFATASE K"/>
    <property type="match status" value="1"/>
</dbReference>
<dbReference type="Proteomes" id="UP000325211">
    <property type="component" value="Chromosome"/>
</dbReference>
<dbReference type="InterPro" id="IPR017850">
    <property type="entry name" value="Alkaline_phosphatase_core_sf"/>
</dbReference>
<organism evidence="2 3">
    <name type="scientific">Streptomyces venezuelae</name>
    <dbReference type="NCBI Taxonomy" id="54571"/>
    <lineage>
        <taxon>Bacteria</taxon>
        <taxon>Bacillati</taxon>
        <taxon>Actinomycetota</taxon>
        <taxon>Actinomycetes</taxon>
        <taxon>Kitasatosporales</taxon>
        <taxon>Streptomycetaceae</taxon>
        <taxon>Streptomyces</taxon>
    </lineage>
</organism>
<dbReference type="Gene3D" id="3.40.720.10">
    <property type="entry name" value="Alkaline Phosphatase, subunit A"/>
    <property type="match status" value="1"/>
</dbReference>
<evidence type="ECO:0000259" key="1">
    <source>
        <dbReference type="Pfam" id="PF00884"/>
    </source>
</evidence>
<proteinExistence type="predicted"/>
<dbReference type="CDD" id="cd16035">
    <property type="entry name" value="sulfatase_like"/>
    <property type="match status" value="1"/>
</dbReference>
<evidence type="ECO:0000313" key="2">
    <source>
        <dbReference type="EMBL" id="QES50441.1"/>
    </source>
</evidence>
<dbReference type="OrthoDB" id="9777306at2"/>
<dbReference type="PANTHER" id="PTHR46615">
    <property type="entry name" value="ARYLSULFATASE K"/>
    <property type="match status" value="1"/>
</dbReference>
<dbReference type="GO" id="GO:0015024">
    <property type="term" value="F:glucuronate-2-sulfatase activity"/>
    <property type="evidence" value="ECO:0007669"/>
    <property type="project" value="TreeGrafter"/>
</dbReference>